<dbReference type="Proteomes" id="UP000624244">
    <property type="component" value="Unassembled WGS sequence"/>
</dbReference>
<evidence type="ECO:0000313" key="2">
    <source>
        <dbReference type="Proteomes" id="UP000624244"/>
    </source>
</evidence>
<sequence length="67" mass="7776">MKFKSDQELVSNAIISEKIGDIRMNHTIHSKHRSREARYSVFSMEKAFSSPTKHDIAYAYWIEAAES</sequence>
<organism evidence="1 2">
    <name type="scientific">Cochliobolus sativus</name>
    <name type="common">Common root rot and spot blotch fungus</name>
    <name type="synonym">Bipolaris sorokiniana</name>
    <dbReference type="NCBI Taxonomy" id="45130"/>
    <lineage>
        <taxon>Eukaryota</taxon>
        <taxon>Fungi</taxon>
        <taxon>Dikarya</taxon>
        <taxon>Ascomycota</taxon>
        <taxon>Pezizomycotina</taxon>
        <taxon>Dothideomycetes</taxon>
        <taxon>Pleosporomycetidae</taxon>
        <taxon>Pleosporales</taxon>
        <taxon>Pleosporineae</taxon>
        <taxon>Pleosporaceae</taxon>
        <taxon>Bipolaris</taxon>
    </lineage>
</organism>
<gene>
    <name evidence="1" type="ORF">GGP41_009637</name>
</gene>
<evidence type="ECO:0000313" key="1">
    <source>
        <dbReference type="EMBL" id="KAF5845863.1"/>
    </source>
</evidence>
<comment type="caution">
    <text evidence="1">The sequence shown here is derived from an EMBL/GenBank/DDBJ whole genome shotgun (WGS) entry which is preliminary data.</text>
</comment>
<name>A0A8H5ZDF5_COCSA</name>
<dbReference type="AlphaFoldDB" id="A0A8H5ZDF5"/>
<dbReference type="EMBL" id="WNKQ01000018">
    <property type="protein sequence ID" value="KAF5845863.1"/>
    <property type="molecule type" value="Genomic_DNA"/>
</dbReference>
<accession>A0A8H5ZDF5</accession>
<proteinExistence type="predicted"/>
<protein>
    <submittedName>
        <fullName evidence="1">Uncharacterized protein</fullName>
    </submittedName>
</protein>
<reference evidence="1" key="1">
    <citation type="submission" date="2019-11" db="EMBL/GenBank/DDBJ databases">
        <title>Bipolaris sorokiniana Genome sequencing.</title>
        <authorList>
            <person name="Wang H."/>
        </authorList>
    </citation>
    <scope>NUCLEOTIDE SEQUENCE</scope>
</reference>